<feature type="domain" description="GGDEF" evidence="6">
    <location>
        <begin position="379"/>
        <end position="512"/>
    </location>
</feature>
<reference evidence="7 8" key="1">
    <citation type="submission" date="2023-07" db="EMBL/GenBank/DDBJ databases">
        <title>Sorghum-associated microbial communities from plants grown in Nebraska, USA.</title>
        <authorList>
            <person name="Schachtman D."/>
        </authorList>
    </citation>
    <scope>NUCLEOTIDE SEQUENCE [LARGE SCALE GENOMIC DNA]</scope>
    <source>
        <strain evidence="7 8">BE314</strain>
    </source>
</reference>
<dbReference type="PROSITE" id="PS50113">
    <property type="entry name" value="PAC"/>
    <property type="match status" value="1"/>
</dbReference>
<feature type="transmembrane region" description="Helical" evidence="3">
    <location>
        <begin position="179"/>
        <end position="200"/>
    </location>
</feature>
<dbReference type="InterPro" id="IPR029787">
    <property type="entry name" value="Nucleotide_cyclase"/>
</dbReference>
<dbReference type="Gene3D" id="3.30.70.270">
    <property type="match status" value="1"/>
</dbReference>
<evidence type="ECO:0000256" key="2">
    <source>
        <dbReference type="ARBA" id="ARBA00034247"/>
    </source>
</evidence>
<keyword evidence="3" id="KW-0812">Transmembrane</keyword>
<dbReference type="Pfam" id="PF08448">
    <property type="entry name" value="PAS_4"/>
    <property type="match status" value="1"/>
</dbReference>
<feature type="domain" description="PAS" evidence="4">
    <location>
        <begin position="222"/>
        <end position="292"/>
    </location>
</feature>
<dbReference type="InterPro" id="IPR000014">
    <property type="entry name" value="PAS"/>
</dbReference>
<comment type="caution">
    <text evidence="7">The sequence shown here is derived from an EMBL/GenBank/DDBJ whole genome shotgun (WGS) entry which is preliminary data.</text>
</comment>
<dbReference type="InterPro" id="IPR035965">
    <property type="entry name" value="PAS-like_dom_sf"/>
</dbReference>
<dbReference type="NCBIfam" id="TIGR00229">
    <property type="entry name" value="sensory_box"/>
    <property type="match status" value="1"/>
</dbReference>
<feature type="transmembrane region" description="Helical" evidence="3">
    <location>
        <begin position="146"/>
        <end position="167"/>
    </location>
</feature>
<dbReference type="SMART" id="SM00091">
    <property type="entry name" value="PAS"/>
    <property type="match status" value="1"/>
</dbReference>
<dbReference type="InterPro" id="IPR000700">
    <property type="entry name" value="PAS-assoc_C"/>
</dbReference>
<dbReference type="PANTHER" id="PTHR45138">
    <property type="entry name" value="REGULATORY COMPONENTS OF SENSORY TRANSDUCTION SYSTEM"/>
    <property type="match status" value="1"/>
</dbReference>
<dbReference type="Gene3D" id="3.30.450.20">
    <property type="entry name" value="PAS domain"/>
    <property type="match status" value="1"/>
</dbReference>
<dbReference type="SUPFAM" id="SSF55785">
    <property type="entry name" value="PYP-like sensor domain (PAS domain)"/>
    <property type="match status" value="1"/>
</dbReference>
<evidence type="ECO:0000313" key="8">
    <source>
        <dbReference type="Proteomes" id="UP001180453"/>
    </source>
</evidence>
<dbReference type="EC" id="2.7.7.65" evidence="1"/>
<keyword evidence="3" id="KW-1133">Transmembrane helix</keyword>
<dbReference type="InterPro" id="IPR001610">
    <property type="entry name" value="PAC"/>
</dbReference>
<evidence type="ECO:0000313" key="7">
    <source>
        <dbReference type="EMBL" id="MDR7272861.1"/>
    </source>
</evidence>
<dbReference type="CDD" id="cd01949">
    <property type="entry name" value="GGDEF"/>
    <property type="match status" value="1"/>
</dbReference>
<dbReference type="SMART" id="SM00086">
    <property type="entry name" value="PAC"/>
    <property type="match status" value="1"/>
</dbReference>
<dbReference type="Pfam" id="PF20969">
    <property type="entry name" value="MASE11"/>
    <property type="match status" value="1"/>
</dbReference>
<comment type="catalytic activity">
    <reaction evidence="2">
        <text>2 GTP = 3',3'-c-di-GMP + 2 diphosphate</text>
        <dbReference type="Rhea" id="RHEA:24898"/>
        <dbReference type="ChEBI" id="CHEBI:33019"/>
        <dbReference type="ChEBI" id="CHEBI:37565"/>
        <dbReference type="ChEBI" id="CHEBI:58805"/>
        <dbReference type="EC" id="2.7.7.65"/>
    </reaction>
</comment>
<dbReference type="NCBIfam" id="TIGR00254">
    <property type="entry name" value="GGDEF"/>
    <property type="match status" value="1"/>
</dbReference>
<protein>
    <recommendedName>
        <fullName evidence="1">diguanylate cyclase</fullName>
        <ecNumber evidence="1">2.7.7.65</ecNumber>
    </recommendedName>
</protein>
<proteinExistence type="predicted"/>
<dbReference type="InterPro" id="IPR050469">
    <property type="entry name" value="Diguanylate_Cyclase"/>
</dbReference>
<sequence length="512" mass="56103">MQTTLPSADALPVAAGSAGASAAAAPAEVDIGELLEPQLARLKREFIEDLWQGMVVVALIGVPVSVSRSVVSGWLPVYTSHIVLALLVGAVFLLRRRLSYHWLSGLFLALLWAVGLPGVLSFGLISASTFWLVLSCFVASNLYSTRVGLAFAALAGLAILVVGAGYVSGRLNTLIPEAVYHRQISAWLTLLVATGTFLFLSLRSIGMHQRAVVDLMKQIQAKGREVSDLYDRAPCGYHSVDAQGRLLRINQTELDWLGLTADQVLGRPFTDFLSAAGQQGFREAFPRLLQTGQLQDVETELLRADGSLLPVLVSATAMLDEQGRFLRSRTTVFDNTERKKLELRLEQQARTDALTSLSNRRDFHERAQAELARCRRLAKPMALLMIDIDHFKQVNDRHGHEVGDLALRQLADSCRHALREIDLPARLGGEEFAALLTETALPAALDVAERLRQHIEALVIELRYGSPLRLTVSIGVAELTDADASHEDLMRRADRALYAAKGEGRNRVVAAR</sequence>
<dbReference type="PROSITE" id="PS50112">
    <property type="entry name" value="PAS"/>
    <property type="match status" value="1"/>
</dbReference>
<dbReference type="PROSITE" id="PS50887">
    <property type="entry name" value="GGDEF"/>
    <property type="match status" value="1"/>
</dbReference>
<organism evidence="7 8">
    <name type="scientific">Roseateles saccharophilus</name>
    <name type="common">Pseudomonas saccharophila</name>
    <dbReference type="NCBI Taxonomy" id="304"/>
    <lineage>
        <taxon>Bacteria</taxon>
        <taxon>Pseudomonadati</taxon>
        <taxon>Pseudomonadota</taxon>
        <taxon>Betaproteobacteria</taxon>
        <taxon>Burkholderiales</taxon>
        <taxon>Sphaerotilaceae</taxon>
        <taxon>Roseateles</taxon>
    </lineage>
</organism>
<dbReference type="InterPro" id="IPR043128">
    <property type="entry name" value="Rev_trsase/Diguanyl_cyclase"/>
</dbReference>
<feature type="domain" description="PAC" evidence="5">
    <location>
        <begin position="295"/>
        <end position="347"/>
    </location>
</feature>
<evidence type="ECO:0000256" key="1">
    <source>
        <dbReference type="ARBA" id="ARBA00012528"/>
    </source>
</evidence>
<feature type="transmembrane region" description="Helical" evidence="3">
    <location>
        <begin position="77"/>
        <end position="94"/>
    </location>
</feature>
<evidence type="ECO:0000259" key="6">
    <source>
        <dbReference type="PROSITE" id="PS50887"/>
    </source>
</evidence>
<evidence type="ECO:0000259" key="5">
    <source>
        <dbReference type="PROSITE" id="PS50113"/>
    </source>
</evidence>
<dbReference type="SMART" id="SM00267">
    <property type="entry name" value="GGDEF"/>
    <property type="match status" value="1"/>
</dbReference>
<dbReference type="InterPro" id="IPR013656">
    <property type="entry name" value="PAS_4"/>
</dbReference>
<dbReference type="Pfam" id="PF00990">
    <property type="entry name" value="GGDEF"/>
    <property type="match status" value="1"/>
</dbReference>
<name>A0ABU1YXU3_ROSSA</name>
<keyword evidence="8" id="KW-1185">Reference proteome</keyword>
<evidence type="ECO:0000256" key="3">
    <source>
        <dbReference type="SAM" id="Phobius"/>
    </source>
</evidence>
<evidence type="ECO:0000259" key="4">
    <source>
        <dbReference type="PROSITE" id="PS50112"/>
    </source>
</evidence>
<feature type="transmembrane region" description="Helical" evidence="3">
    <location>
        <begin position="50"/>
        <end position="71"/>
    </location>
</feature>
<dbReference type="InterPro" id="IPR000160">
    <property type="entry name" value="GGDEF_dom"/>
</dbReference>
<dbReference type="InterPro" id="IPR048437">
    <property type="entry name" value="MASE11"/>
</dbReference>
<dbReference type="Proteomes" id="UP001180453">
    <property type="component" value="Unassembled WGS sequence"/>
</dbReference>
<dbReference type="SUPFAM" id="SSF55073">
    <property type="entry name" value="Nucleotide cyclase"/>
    <property type="match status" value="1"/>
</dbReference>
<dbReference type="EMBL" id="JAVDXU010000006">
    <property type="protein sequence ID" value="MDR7272861.1"/>
    <property type="molecule type" value="Genomic_DNA"/>
</dbReference>
<gene>
    <name evidence="7" type="ORF">J2X20_005546</name>
</gene>
<dbReference type="RefSeq" id="WP_310272642.1">
    <property type="nucleotide sequence ID" value="NZ_JAVDXU010000006.1"/>
</dbReference>
<dbReference type="CDD" id="cd00130">
    <property type="entry name" value="PAS"/>
    <property type="match status" value="1"/>
</dbReference>
<keyword evidence="3" id="KW-0472">Membrane</keyword>
<dbReference type="PANTHER" id="PTHR45138:SF9">
    <property type="entry name" value="DIGUANYLATE CYCLASE DGCM-RELATED"/>
    <property type="match status" value="1"/>
</dbReference>
<accession>A0ABU1YXU3</accession>
<feature type="transmembrane region" description="Helical" evidence="3">
    <location>
        <begin position="106"/>
        <end position="134"/>
    </location>
</feature>